<organism evidence="2 3">
    <name type="scientific">Bradyrhizobium yuanmingense</name>
    <dbReference type="NCBI Taxonomy" id="108015"/>
    <lineage>
        <taxon>Bacteria</taxon>
        <taxon>Pseudomonadati</taxon>
        <taxon>Pseudomonadota</taxon>
        <taxon>Alphaproteobacteria</taxon>
        <taxon>Hyphomicrobiales</taxon>
        <taxon>Nitrobacteraceae</taxon>
        <taxon>Bradyrhizobium</taxon>
    </lineage>
</organism>
<dbReference type="PROSITE" id="PS50005">
    <property type="entry name" value="TPR"/>
    <property type="match status" value="2"/>
</dbReference>
<keyword evidence="3" id="KW-1185">Reference proteome</keyword>
<sequence length="197" mass="21914">MLFANGAVKLLRRAGDQGVMRRIIFMLTCCWLGIGLAGCDHTLRQAAVVAPVEPPGGDPVQEPTDVKYYPSDEPVRLGLEHFNRGSYGLANRYFRDAVEKSPKDVTAWVGLAASYDRIRRFDLADQAYAQAIRLGGETVQVLNDQGYSYMLRGNLSAARRKFEKAYSLDPGNPVIANNLELLNGSRRFIERPPNNQP</sequence>
<evidence type="ECO:0000313" key="3">
    <source>
        <dbReference type="Proteomes" id="UP001565474"/>
    </source>
</evidence>
<dbReference type="Proteomes" id="UP001565474">
    <property type="component" value="Unassembled WGS sequence"/>
</dbReference>
<dbReference type="Pfam" id="PF13432">
    <property type="entry name" value="TPR_16"/>
    <property type="match status" value="1"/>
</dbReference>
<feature type="repeat" description="TPR" evidence="1">
    <location>
        <begin position="71"/>
        <end position="104"/>
    </location>
</feature>
<feature type="repeat" description="TPR" evidence="1">
    <location>
        <begin position="139"/>
        <end position="172"/>
    </location>
</feature>
<proteinExistence type="predicted"/>
<gene>
    <name evidence="2" type="ORF">ABH992_005796</name>
</gene>
<dbReference type="SUPFAM" id="SSF48452">
    <property type="entry name" value="TPR-like"/>
    <property type="match status" value="1"/>
</dbReference>
<keyword evidence="1" id="KW-0802">TPR repeat</keyword>
<evidence type="ECO:0000256" key="1">
    <source>
        <dbReference type="PROSITE-ProRule" id="PRU00339"/>
    </source>
</evidence>
<accession>A0ABV4GN65</accession>
<dbReference type="InterPro" id="IPR011990">
    <property type="entry name" value="TPR-like_helical_dom_sf"/>
</dbReference>
<dbReference type="SMART" id="SM00028">
    <property type="entry name" value="TPR"/>
    <property type="match status" value="3"/>
</dbReference>
<name>A0ABV4GN65_9BRAD</name>
<comment type="caution">
    <text evidence="2">The sequence shown here is derived from an EMBL/GenBank/DDBJ whole genome shotgun (WGS) entry which is preliminary data.</text>
</comment>
<protein>
    <submittedName>
        <fullName evidence="2">Tetratricopeptide (TPR) repeat protein</fullName>
    </submittedName>
</protein>
<dbReference type="InterPro" id="IPR019734">
    <property type="entry name" value="TPR_rpt"/>
</dbReference>
<dbReference type="EMBL" id="JBGBZN010000002">
    <property type="protein sequence ID" value="MEY9473397.1"/>
    <property type="molecule type" value="Genomic_DNA"/>
</dbReference>
<reference evidence="2 3" key="1">
    <citation type="submission" date="2024-07" db="EMBL/GenBank/DDBJ databases">
        <title>Genomic Encyclopedia of Type Strains, Phase V (KMG-V): Genome sequencing to study the core and pangenomes of soil and plant-associated prokaryotes.</title>
        <authorList>
            <person name="Whitman W."/>
        </authorList>
    </citation>
    <scope>NUCLEOTIDE SEQUENCE [LARGE SCALE GENOMIC DNA]</scope>
    <source>
        <strain evidence="2 3">USDA 222</strain>
    </source>
</reference>
<dbReference type="Gene3D" id="1.25.40.10">
    <property type="entry name" value="Tetratricopeptide repeat domain"/>
    <property type="match status" value="1"/>
</dbReference>
<evidence type="ECO:0000313" key="2">
    <source>
        <dbReference type="EMBL" id="MEY9473397.1"/>
    </source>
</evidence>